<keyword evidence="7" id="KW-0547">Nucleotide-binding</keyword>
<dbReference type="InterPro" id="IPR008271">
    <property type="entry name" value="Ser/Thr_kinase_AS"/>
</dbReference>
<feature type="compositionally biased region" description="Basic residues" evidence="11">
    <location>
        <begin position="90"/>
        <end position="101"/>
    </location>
</feature>
<dbReference type="FunFam" id="3.30.200.20:FF:000427">
    <property type="entry name" value="Wnk protein kinase"/>
    <property type="match status" value="1"/>
</dbReference>
<feature type="compositionally biased region" description="Low complexity" evidence="11">
    <location>
        <begin position="60"/>
        <end position="75"/>
    </location>
</feature>
<dbReference type="Gene3D" id="1.10.510.10">
    <property type="entry name" value="Transferase(Phosphotransferase) domain 1"/>
    <property type="match status" value="1"/>
</dbReference>
<dbReference type="InterPro" id="IPR042241">
    <property type="entry name" value="GCP_C_sf"/>
</dbReference>
<keyword evidence="6" id="KW-0493">Microtubule</keyword>
<feature type="region of interest" description="Disordered" evidence="11">
    <location>
        <begin position="1"/>
        <end position="103"/>
    </location>
</feature>
<feature type="region of interest" description="Disordered" evidence="11">
    <location>
        <begin position="337"/>
        <end position="360"/>
    </location>
</feature>
<feature type="compositionally biased region" description="Basic and acidic residues" evidence="11">
    <location>
        <begin position="233"/>
        <end position="249"/>
    </location>
</feature>
<evidence type="ECO:0000256" key="8">
    <source>
        <dbReference type="ARBA" id="ARBA00022777"/>
    </source>
</evidence>
<reference evidence="13" key="1">
    <citation type="submission" date="2021-12" db="EMBL/GenBank/DDBJ databases">
        <title>Prjna785345.</title>
        <authorList>
            <person name="Rujirawat T."/>
            <person name="Krajaejun T."/>
        </authorList>
    </citation>
    <scope>NUCLEOTIDE SEQUENCE</scope>
    <source>
        <strain evidence="13">Pi057C3</strain>
    </source>
</reference>
<protein>
    <recommendedName>
        <fullName evidence="12">Protein kinase domain-containing protein</fullName>
    </recommendedName>
</protein>
<comment type="subcellular location">
    <subcellularLocation>
        <location evidence="1">Cytoplasm</location>
        <location evidence="1">Cytoskeleton</location>
    </subcellularLocation>
</comment>
<comment type="caution">
    <text evidence="13">The sequence shown here is derived from an EMBL/GenBank/DDBJ whole genome shotgun (WGS) entry which is preliminary data.</text>
</comment>
<feature type="compositionally biased region" description="Low complexity" evidence="11">
    <location>
        <begin position="25"/>
        <end position="35"/>
    </location>
</feature>
<dbReference type="CDD" id="cd13983">
    <property type="entry name" value="STKc_WNK"/>
    <property type="match status" value="1"/>
</dbReference>
<evidence type="ECO:0000256" key="9">
    <source>
        <dbReference type="ARBA" id="ARBA00022840"/>
    </source>
</evidence>
<evidence type="ECO:0000256" key="6">
    <source>
        <dbReference type="ARBA" id="ARBA00022701"/>
    </source>
</evidence>
<dbReference type="GO" id="GO:0005874">
    <property type="term" value="C:microtubule"/>
    <property type="evidence" value="ECO:0007669"/>
    <property type="project" value="UniProtKB-KW"/>
</dbReference>
<keyword evidence="10" id="KW-0206">Cytoskeleton</keyword>
<evidence type="ECO:0000256" key="3">
    <source>
        <dbReference type="ARBA" id="ARBA00022490"/>
    </source>
</evidence>
<evidence type="ECO:0000256" key="1">
    <source>
        <dbReference type="ARBA" id="ARBA00004245"/>
    </source>
</evidence>
<keyword evidence="8" id="KW-0418">Kinase</keyword>
<dbReference type="SUPFAM" id="SSF56112">
    <property type="entry name" value="Protein kinase-like (PK-like)"/>
    <property type="match status" value="1"/>
</dbReference>
<feature type="compositionally biased region" description="Low complexity" evidence="11">
    <location>
        <begin position="723"/>
        <end position="732"/>
    </location>
</feature>
<feature type="region of interest" description="Disordered" evidence="11">
    <location>
        <begin position="223"/>
        <end position="249"/>
    </location>
</feature>
<feature type="compositionally biased region" description="Acidic residues" evidence="11">
    <location>
        <begin position="1032"/>
        <end position="1058"/>
    </location>
</feature>
<keyword evidence="4" id="KW-0723">Serine/threonine-protein kinase</keyword>
<dbReference type="GO" id="GO:0004674">
    <property type="term" value="F:protein serine/threonine kinase activity"/>
    <property type="evidence" value="ECO:0007669"/>
    <property type="project" value="UniProtKB-KW"/>
</dbReference>
<name>A0AAD5MAU4_PYTIN</name>
<organism evidence="13 14">
    <name type="scientific">Pythium insidiosum</name>
    <name type="common">Pythiosis disease agent</name>
    <dbReference type="NCBI Taxonomy" id="114742"/>
    <lineage>
        <taxon>Eukaryota</taxon>
        <taxon>Sar</taxon>
        <taxon>Stramenopiles</taxon>
        <taxon>Oomycota</taxon>
        <taxon>Peronosporomycetes</taxon>
        <taxon>Pythiales</taxon>
        <taxon>Pythiaceae</taxon>
        <taxon>Pythium</taxon>
    </lineage>
</organism>
<dbReference type="InterPro" id="IPR000719">
    <property type="entry name" value="Prot_kinase_dom"/>
</dbReference>
<keyword evidence="9" id="KW-0067">ATP-binding</keyword>
<dbReference type="Proteomes" id="UP001209570">
    <property type="component" value="Unassembled WGS sequence"/>
</dbReference>
<evidence type="ECO:0000256" key="11">
    <source>
        <dbReference type="SAM" id="MobiDB-lite"/>
    </source>
</evidence>
<feature type="compositionally biased region" description="Basic and acidic residues" evidence="11">
    <location>
        <begin position="337"/>
        <end position="350"/>
    </location>
</feature>
<dbReference type="Pfam" id="PF04130">
    <property type="entry name" value="GCP_C_terminal"/>
    <property type="match status" value="1"/>
</dbReference>
<evidence type="ECO:0000313" key="13">
    <source>
        <dbReference type="EMBL" id="KAJ0409086.1"/>
    </source>
</evidence>
<evidence type="ECO:0000256" key="5">
    <source>
        <dbReference type="ARBA" id="ARBA00022679"/>
    </source>
</evidence>
<comment type="similarity">
    <text evidence="2">Belongs to the TUBGCP family.</text>
</comment>
<feature type="compositionally biased region" description="Polar residues" evidence="11">
    <location>
        <begin position="149"/>
        <end position="167"/>
    </location>
</feature>
<evidence type="ECO:0000256" key="10">
    <source>
        <dbReference type="ARBA" id="ARBA00023212"/>
    </source>
</evidence>
<evidence type="ECO:0000256" key="7">
    <source>
        <dbReference type="ARBA" id="ARBA00022741"/>
    </source>
</evidence>
<dbReference type="Gene3D" id="1.20.120.1900">
    <property type="entry name" value="Gamma-tubulin complex, C-terminal domain"/>
    <property type="match status" value="1"/>
</dbReference>
<keyword evidence="3" id="KW-0963">Cytoplasm</keyword>
<dbReference type="PANTHER" id="PTHR13902">
    <property type="entry name" value="SERINE/THREONINE-PROTEIN KINASE WNK WITH NO LYSINE -RELATED"/>
    <property type="match status" value="1"/>
</dbReference>
<dbReference type="GO" id="GO:0005524">
    <property type="term" value="F:ATP binding"/>
    <property type="evidence" value="ECO:0007669"/>
    <property type="project" value="UniProtKB-KW"/>
</dbReference>
<dbReference type="InterPro" id="IPR050588">
    <property type="entry name" value="WNK_Ser-Thr_kinase"/>
</dbReference>
<dbReference type="Pfam" id="PF00069">
    <property type="entry name" value="Pkinase"/>
    <property type="match status" value="1"/>
</dbReference>
<dbReference type="PROSITE" id="PS00108">
    <property type="entry name" value="PROTEIN_KINASE_ST"/>
    <property type="match status" value="1"/>
</dbReference>
<evidence type="ECO:0000259" key="12">
    <source>
        <dbReference type="PROSITE" id="PS50011"/>
    </source>
</evidence>
<dbReference type="InterPro" id="IPR011009">
    <property type="entry name" value="Kinase-like_dom_sf"/>
</dbReference>
<proteinExistence type="inferred from homology"/>
<feature type="compositionally biased region" description="Gly residues" evidence="11">
    <location>
        <begin position="1"/>
        <end position="15"/>
    </location>
</feature>
<feature type="domain" description="Protein kinase" evidence="12">
    <location>
        <begin position="434"/>
        <end position="694"/>
    </location>
</feature>
<sequence>MEGRGGGGGGRGGGRGGKKAKAKAKAAAAAAVAAVNTPTSPKKKVAILKKPSDAQDPPTKKAVPTVAAASAQASKGDAGVSHGSAPTTQQKRKRTKKKKGNHAVALVTVPMATTTAATPKPALATPAAKATAPAVVSQLEPVLGALSAPTPSDLGTPSQENESTALRQSRKRHRLLDELEDAIREEKKRVRAFDQELLGLLQGKTLSGKDLEECVAIVRDKQDANPSGLTDGQEDKKKESRSRSRRLDADVKWISTSPSAGRSTVSSERSAMDVSALLNPADDCEQDAQIHVTVDEVEITPIQRRLGEAGLAARSLMLMLTDLPADATHQRDTALTEHHGAERVHSDNAERAPSAATRDLGSPLLTCTTRLASLHMSPLAQKITHATWTANNDCPMDMREAASSMSSAAMSELDMYKHEEGDRPVERSPRGRYIRFDIRLGTGAYKTVYKAYDTDQGIDVAWNAIDIGVLPASEKTRIIQEVQLLQKLEHKNIINFYGSWFSKEKNQVVFITEIMTSGTLKSYIKRVQFVKWKIIKRWCIQILEGLHYLHSQNPPVIHRDLKCDNIFINGNTGDLRIGDLGLSTQLAVHKRSRAQSVLGTPEFMAPELYDESYDEKVDIYAFGMCVLEMVTKEVPYSECINPAQIYKKVTAGIRPRGLQRIVSQAARDFIELCLSRGNGEIDVSAEYLLDHPFLKAHEDDGEMIQVLPDDELEHTVQRGSDIQPPAARPQSAPRKRGKRYEFKATKDPENEHSILLNLRIAIDGKSKEIKFPFHLFTDSPHEVASTVLDAIRHVLAGSLPSIIMSHIPAWTARQWRPFARDLVARFPSAEDDGQGLRVDAVLAQLYGHRWLEVMPQDVAEEAAAIAAKMRIHSLEERGDRVEALAAQCEFRVVKLLLALAEAPTRAAVVPAAEDEDHEGRRRVEERLRAKRSRARAAAQRSGEEAAPAAVEENDAAEVIAMEKELLQIAWQDDWWAESPTPELDEEEEEDDDLMLSDVEKDDGGAARAGGIAERVLADAREDDVAAPLEAAPDVEMEDGGATDLADDDDDQDEDEEEERAFLLRWYSAAESPPLPEGGAASVEAEPAPAPCHERFRLETPSTLLGAMMSQSTAADRRVIHERVLVHAAMHALRGVATPFFEFRCGAVDLFAGELSSARVSVASLVTRHLAVAHLSPLAVTRAMSRIASMASDLSFLQSLASFLGHASEPTASAVAQGVAQELQLFVLDAQRAVTALESRMLAPAPTWEELDDKRSSRGVCATLLSALTELRTPMARVAWLRRSMELCFARFERRRRADIARSELSAVVLSELVRLLEQASFERPESSSDAMAASASSSSSLRVLRDPFTILLHVFTSALAPYLEALDATVFRRSHAEHIPMHSELFFAEDATTAGIASPLRSPWKARSEASFEDAVASVLPFRVEVSAVPTFLAPLVDTLRHALVSRQMWNRFLSGSSGAVAQRASLQEDSRLASDCIDALLDKGSSSEPGAAMVPFARVLEQLVLTPISNKCRAITGTIAALFRDQLQLREHVDVLRRFVLMQEQDVFARLSRHLVDQLQRDPIGWADTEAINAVFQHTIQLLRDDGALPTALRDIAERVSIRVDATKLEAHGVSRQIDVNVLACLRFTLAVSSTHPLRVLLSPTILQRYTRLATVLLQVKATETALTKFKQGLRHRICFQAVESRLREQLVQVADMFHFVRCLMSYFADQMMGAHWAQLQRVLETSDSIWEINDAHEQCLETMALHLFTTDKRAPVLRQVLLNCNAILQYVSLVDAFVRTVESSLDRFGVRRRPARAQESEKDRRERESAFHEELRRLREQLQRPLETYNRNVQILYVVLEQMTKTGGMQHIRELVLHLNYNGHRASASFSSLASSSSMPPLFARPL</sequence>
<dbReference type="SMART" id="SM00220">
    <property type="entry name" value="S_TKc"/>
    <property type="match status" value="1"/>
</dbReference>
<accession>A0AAD5MAU4</accession>
<dbReference type="EMBL" id="JAKCXM010000006">
    <property type="protein sequence ID" value="KAJ0409086.1"/>
    <property type="molecule type" value="Genomic_DNA"/>
</dbReference>
<feature type="region of interest" description="Disordered" evidence="11">
    <location>
        <begin position="145"/>
        <end position="175"/>
    </location>
</feature>
<dbReference type="InterPro" id="IPR040457">
    <property type="entry name" value="GCP_C"/>
</dbReference>
<dbReference type="Gene3D" id="3.30.200.20">
    <property type="entry name" value="Phosphorylase Kinase, domain 1"/>
    <property type="match status" value="1"/>
</dbReference>
<keyword evidence="5" id="KW-0808">Transferase</keyword>
<keyword evidence="14" id="KW-1185">Reference proteome</keyword>
<gene>
    <name evidence="13" type="ORF">P43SY_002220</name>
</gene>
<dbReference type="PROSITE" id="PS50011">
    <property type="entry name" value="PROTEIN_KINASE_DOM"/>
    <property type="match status" value="1"/>
</dbReference>
<evidence type="ECO:0000313" key="14">
    <source>
        <dbReference type="Proteomes" id="UP001209570"/>
    </source>
</evidence>
<feature type="region of interest" description="Disordered" evidence="11">
    <location>
        <begin position="716"/>
        <end position="739"/>
    </location>
</feature>
<dbReference type="FunFam" id="1.10.510.10:FF:000046">
    <property type="entry name" value="probable serine/threonine-protein kinase WNK9"/>
    <property type="match status" value="1"/>
</dbReference>
<evidence type="ECO:0000256" key="2">
    <source>
        <dbReference type="ARBA" id="ARBA00010337"/>
    </source>
</evidence>
<evidence type="ECO:0000256" key="4">
    <source>
        <dbReference type="ARBA" id="ARBA00022527"/>
    </source>
</evidence>
<feature type="region of interest" description="Disordered" evidence="11">
    <location>
        <begin position="1027"/>
        <end position="1058"/>
    </location>
</feature>
<dbReference type="GO" id="GO:0043015">
    <property type="term" value="F:gamma-tubulin binding"/>
    <property type="evidence" value="ECO:0007669"/>
    <property type="project" value="InterPro"/>
</dbReference>